<comment type="caution">
    <text evidence="1">The sequence shown here is derived from an EMBL/GenBank/DDBJ whole genome shotgun (WGS) entry which is preliminary data.</text>
</comment>
<protein>
    <submittedName>
        <fullName evidence="1">Uncharacterized protein</fullName>
    </submittedName>
</protein>
<proteinExistence type="predicted"/>
<dbReference type="AlphaFoldDB" id="A0A447CZR6"/>
<organism evidence="1 2">
    <name type="scientific">Rhodoplanes serenus</name>
    <dbReference type="NCBI Taxonomy" id="200615"/>
    <lineage>
        <taxon>Bacteria</taxon>
        <taxon>Pseudomonadati</taxon>
        <taxon>Pseudomonadota</taxon>
        <taxon>Alphaproteobacteria</taxon>
        <taxon>Hyphomicrobiales</taxon>
        <taxon>Nitrobacteraceae</taxon>
        <taxon>Rhodoplanes</taxon>
    </lineage>
</organism>
<dbReference type="Proteomes" id="UP000289200">
    <property type="component" value="Unassembled WGS sequence"/>
</dbReference>
<evidence type="ECO:0000313" key="2">
    <source>
        <dbReference type="Proteomes" id="UP000289200"/>
    </source>
</evidence>
<evidence type="ECO:0000313" key="1">
    <source>
        <dbReference type="EMBL" id="VCU10797.1"/>
    </source>
</evidence>
<gene>
    <name evidence="1" type="ORF">RHODGE_RHODGE_04001</name>
</gene>
<keyword evidence="2" id="KW-1185">Reference proteome</keyword>
<name>A0A447CZR6_9BRAD</name>
<dbReference type="EMBL" id="UWOC01000180">
    <property type="protein sequence ID" value="VCU10797.1"/>
    <property type="molecule type" value="Genomic_DNA"/>
</dbReference>
<sequence>MGRRRSRSGLDSLPRGVASIIRAMQSGERLTRTLRHKRTGECEITFALEPSGKTVSRRSGEIAIRTRFVEPLQDGLFGPDTSQTYRATAP</sequence>
<reference evidence="2" key="1">
    <citation type="submission" date="2018-10" db="EMBL/GenBank/DDBJ databases">
        <authorList>
            <person name="Peiro R."/>
            <person name="Begona"/>
            <person name="Cbmso G."/>
            <person name="Lopez M."/>
            <person name="Gonzalez S."/>
            <person name="Sacristan E."/>
            <person name="Castillo E."/>
        </authorList>
    </citation>
    <scope>NUCLEOTIDE SEQUENCE [LARGE SCALE GENOMIC DNA]</scope>
</reference>
<accession>A0A447CZR6</accession>